<name>A0ACC0WWS6_9ROSI</name>
<reference evidence="2" key="1">
    <citation type="journal article" date="2023" name="G3 (Bethesda)">
        <title>Genome assembly and association tests identify interacting loci associated with vigor, precocity, and sex in interspecific pistachio rootstocks.</title>
        <authorList>
            <person name="Palmer W."/>
            <person name="Jacygrad E."/>
            <person name="Sagayaradj S."/>
            <person name="Cavanaugh K."/>
            <person name="Han R."/>
            <person name="Bertier L."/>
            <person name="Beede B."/>
            <person name="Kafkas S."/>
            <person name="Golino D."/>
            <person name="Preece J."/>
            <person name="Michelmore R."/>
        </authorList>
    </citation>
    <scope>NUCLEOTIDE SEQUENCE [LARGE SCALE GENOMIC DNA]</scope>
</reference>
<comment type="caution">
    <text evidence="1">The sequence shown here is derived from an EMBL/GenBank/DDBJ whole genome shotgun (WGS) entry which is preliminary data.</text>
</comment>
<organism evidence="1 2">
    <name type="scientific">Pistacia integerrima</name>
    <dbReference type="NCBI Taxonomy" id="434235"/>
    <lineage>
        <taxon>Eukaryota</taxon>
        <taxon>Viridiplantae</taxon>
        <taxon>Streptophyta</taxon>
        <taxon>Embryophyta</taxon>
        <taxon>Tracheophyta</taxon>
        <taxon>Spermatophyta</taxon>
        <taxon>Magnoliopsida</taxon>
        <taxon>eudicotyledons</taxon>
        <taxon>Gunneridae</taxon>
        <taxon>Pentapetalae</taxon>
        <taxon>rosids</taxon>
        <taxon>malvids</taxon>
        <taxon>Sapindales</taxon>
        <taxon>Anacardiaceae</taxon>
        <taxon>Pistacia</taxon>
    </lineage>
</organism>
<gene>
    <name evidence="1" type="ORF">Pint_30629</name>
</gene>
<protein>
    <submittedName>
        <fullName evidence="1">Uncharacterized protein</fullName>
    </submittedName>
</protein>
<dbReference type="EMBL" id="CM047750">
    <property type="protein sequence ID" value="KAJ0006677.1"/>
    <property type="molecule type" value="Genomic_DNA"/>
</dbReference>
<keyword evidence="2" id="KW-1185">Reference proteome</keyword>
<sequence length="273" mass="30360">MRLIMVQELHSKLGATETLPSSVPRSLKNPNDFCKKVIPWRQEFKIFGKVRCKEENKDKPCNFNQMQTLFCRSFPFAEWQLCGILDSKKKVKYPGFQIQPNPQECSGLLLLSAADILSQLLPCNASLPPGLEVGKHFVGWNPGSSVKDILTYSIKTGPHLITGNGVGFKPDILDMDVMEKVLEVNIAYVGISSGANTVAALKLVQTPENKGKLIVHYLFIFSYSYPSLEDHKPNRSDEGKRIENVGSVRNVGSTWRVGGILAMSCAFGNRMLK</sequence>
<evidence type="ECO:0000313" key="1">
    <source>
        <dbReference type="EMBL" id="KAJ0006677.1"/>
    </source>
</evidence>
<proteinExistence type="predicted"/>
<accession>A0ACC0WWS6</accession>
<evidence type="ECO:0000313" key="2">
    <source>
        <dbReference type="Proteomes" id="UP001163603"/>
    </source>
</evidence>
<dbReference type="Proteomes" id="UP001163603">
    <property type="component" value="Chromosome 15"/>
</dbReference>